<dbReference type="SUPFAM" id="SSF53850">
    <property type="entry name" value="Periplasmic binding protein-like II"/>
    <property type="match status" value="1"/>
</dbReference>
<evidence type="ECO:0000256" key="5">
    <source>
        <dbReference type="ARBA" id="ARBA00023163"/>
    </source>
</evidence>
<dbReference type="OrthoDB" id="9775392at2"/>
<evidence type="ECO:0000256" key="1">
    <source>
        <dbReference type="ARBA" id="ARBA00009437"/>
    </source>
</evidence>
<dbReference type="PROSITE" id="PS50931">
    <property type="entry name" value="HTH_LYSR"/>
    <property type="match status" value="1"/>
</dbReference>
<dbReference type="Pfam" id="PF00126">
    <property type="entry name" value="HTH_1"/>
    <property type="match status" value="1"/>
</dbReference>
<dbReference type="EMBL" id="VYKJ01000009">
    <property type="protein sequence ID" value="KAA8998101.1"/>
    <property type="molecule type" value="Genomic_DNA"/>
</dbReference>
<evidence type="ECO:0000259" key="6">
    <source>
        <dbReference type="PROSITE" id="PS50931"/>
    </source>
</evidence>
<protein>
    <submittedName>
        <fullName evidence="7">LysR family transcriptional regulator</fullName>
    </submittedName>
</protein>
<dbReference type="SUPFAM" id="SSF46785">
    <property type="entry name" value="Winged helix' DNA-binding domain"/>
    <property type="match status" value="1"/>
</dbReference>
<dbReference type="GO" id="GO:0032993">
    <property type="term" value="C:protein-DNA complex"/>
    <property type="evidence" value="ECO:0007669"/>
    <property type="project" value="TreeGrafter"/>
</dbReference>
<keyword evidence="2" id="KW-0805">Transcription regulation</keyword>
<gene>
    <name evidence="7" type="ORF">FJU30_16925</name>
</gene>
<dbReference type="Pfam" id="PF03466">
    <property type="entry name" value="LysR_substrate"/>
    <property type="match status" value="1"/>
</dbReference>
<comment type="caution">
    <text evidence="7">The sequence shown here is derived from an EMBL/GenBank/DDBJ whole genome shotgun (WGS) entry which is preliminary data.</text>
</comment>
<dbReference type="GO" id="GO:0003677">
    <property type="term" value="F:DNA binding"/>
    <property type="evidence" value="ECO:0007669"/>
    <property type="project" value="UniProtKB-KW"/>
</dbReference>
<reference evidence="7 8" key="1">
    <citation type="submission" date="2019-09" db="EMBL/GenBank/DDBJ databases">
        <authorList>
            <person name="Li Y."/>
        </authorList>
    </citation>
    <scope>NUCLEOTIDE SEQUENCE [LARGE SCALE GENOMIC DNA]</scope>
    <source>
        <strain evidence="7 8">L3-3HA</strain>
    </source>
</reference>
<dbReference type="InterPro" id="IPR036390">
    <property type="entry name" value="WH_DNA-bd_sf"/>
</dbReference>
<dbReference type="PRINTS" id="PR00039">
    <property type="entry name" value="HTHLYSR"/>
</dbReference>
<sequence length="294" mass="33539">METLLMTFQMLNYLVALEKYRHFNRAAKACRVGQPTLSEQIRKLEAELGGPLLERTSRKVVFTQEGVRLVRQAQKILYELRRLHDLVERQRDPLSGLLHLGIVRSCAPYLLPHVIPPLRRRFPDLHLRFYEGNRHSLLPQLESGKLDALVLACQPEDAPVAIPLFDEPLLLALNYRHPWAGRHTVTPDMLSELDDLTLAEDDELPPAFSAVRQKAQIHGRLSANLELLRSQLASCTGAGLFPRLAATPMTGVCYIPFQPALTRTLFMIWRGDMRDLRYRCVASTIHATMRRLLV</sequence>
<name>A0A5J5FX15_9GAMM</name>
<dbReference type="Proteomes" id="UP000335415">
    <property type="component" value="Unassembled WGS sequence"/>
</dbReference>
<organism evidence="7 8">
    <name type="scientific">Affinibrenneria salicis</name>
    <dbReference type="NCBI Taxonomy" id="2590031"/>
    <lineage>
        <taxon>Bacteria</taxon>
        <taxon>Pseudomonadati</taxon>
        <taxon>Pseudomonadota</taxon>
        <taxon>Gammaproteobacteria</taxon>
        <taxon>Enterobacterales</taxon>
        <taxon>Pectobacteriaceae</taxon>
        <taxon>Affinibrenneria</taxon>
    </lineage>
</organism>
<evidence type="ECO:0000313" key="7">
    <source>
        <dbReference type="EMBL" id="KAA8998101.1"/>
    </source>
</evidence>
<dbReference type="PANTHER" id="PTHR30346:SF26">
    <property type="entry name" value="HYDROGEN PEROXIDE-INDUCIBLE GENES ACTIVATOR"/>
    <property type="match status" value="1"/>
</dbReference>
<evidence type="ECO:0000256" key="2">
    <source>
        <dbReference type="ARBA" id="ARBA00023015"/>
    </source>
</evidence>
<dbReference type="Gene3D" id="1.10.10.10">
    <property type="entry name" value="Winged helix-like DNA-binding domain superfamily/Winged helix DNA-binding domain"/>
    <property type="match status" value="1"/>
</dbReference>
<evidence type="ECO:0000313" key="8">
    <source>
        <dbReference type="Proteomes" id="UP000335415"/>
    </source>
</evidence>
<keyword evidence="5" id="KW-0804">Transcription</keyword>
<keyword evidence="4" id="KW-0010">Activator</keyword>
<dbReference type="InterPro" id="IPR005119">
    <property type="entry name" value="LysR_subst-bd"/>
</dbReference>
<keyword evidence="8" id="KW-1185">Reference proteome</keyword>
<evidence type="ECO:0000256" key="3">
    <source>
        <dbReference type="ARBA" id="ARBA00023125"/>
    </source>
</evidence>
<comment type="similarity">
    <text evidence="1">Belongs to the LysR transcriptional regulatory family.</text>
</comment>
<proteinExistence type="inferred from homology"/>
<dbReference type="PANTHER" id="PTHR30346">
    <property type="entry name" value="TRANSCRIPTIONAL DUAL REGULATOR HCAR-RELATED"/>
    <property type="match status" value="1"/>
</dbReference>
<dbReference type="InterPro" id="IPR036388">
    <property type="entry name" value="WH-like_DNA-bd_sf"/>
</dbReference>
<dbReference type="InterPro" id="IPR000847">
    <property type="entry name" value="LysR_HTH_N"/>
</dbReference>
<evidence type="ECO:0000256" key="4">
    <source>
        <dbReference type="ARBA" id="ARBA00023159"/>
    </source>
</evidence>
<dbReference type="Gene3D" id="3.40.190.10">
    <property type="entry name" value="Periplasmic binding protein-like II"/>
    <property type="match status" value="2"/>
</dbReference>
<feature type="domain" description="HTH lysR-type" evidence="6">
    <location>
        <begin position="6"/>
        <end position="63"/>
    </location>
</feature>
<dbReference type="GO" id="GO:0003700">
    <property type="term" value="F:DNA-binding transcription factor activity"/>
    <property type="evidence" value="ECO:0007669"/>
    <property type="project" value="InterPro"/>
</dbReference>
<accession>A0A5J5FX15</accession>
<dbReference type="AlphaFoldDB" id="A0A5J5FX15"/>
<keyword evidence="3" id="KW-0238">DNA-binding</keyword>
<dbReference type="FunFam" id="1.10.10.10:FF:000001">
    <property type="entry name" value="LysR family transcriptional regulator"/>
    <property type="match status" value="1"/>
</dbReference>